<sequence length="131" mass="15029">MRHQLHPLTLEYTRLAVQDLLQSARTKVLREFTCLEIKSKVKSDLKQYATDLTEGQVYAQMELVGDIMVELAKEFCEDMGIPYHYSFVERHIDEHAKSWDASHRACDACIGAGEHALRVSWLLHLQDDIGA</sequence>
<dbReference type="RefSeq" id="NP_640274.1">
    <property type="nucleotide sequence ID" value="NC_003907.2"/>
</dbReference>
<proteinExistence type="predicted"/>
<accession>Q8LT86</accession>
<evidence type="ECO:0000313" key="1">
    <source>
        <dbReference type="EMBL" id="AAM28361.1"/>
    </source>
</evidence>
<dbReference type="EMBL" id="AY095314">
    <property type="protein sequence ID" value="AAM28361.1"/>
    <property type="molecule type" value="Genomic_DNA"/>
</dbReference>
<keyword evidence="2" id="KW-1185">Reference proteome</keyword>
<organism evidence="1 2">
    <name type="scientific">Vibrio phage VpV262</name>
    <dbReference type="NCBI Taxonomy" id="2907796"/>
    <lineage>
        <taxon>Viruses</taxon>
        <taxon>Duplodnaviria</taxon>
        <taxon>Heunggongvirae</taxon>
        <taxon>Uroviricota</taxon>
        <taxon>Caudoviricetes</taxon>
        <taxon>Zobellviridae</taxon>
        <taxon>Vipivirus</taxon>
        <taxon>Vipivirus canadense</taxon>
    </lineage>
</organism>
<dbReference type="Proteomes" id="UP000001794">
    <property type="component" value="Segment"/>
</dbReference>
<evidence type="ECO:0000313" key="2">
    <source>
        <dbReference type="Proteomes" id="UP000001794"/>
    </source>
</evidence>
<name>Q8LT86_9CAUD</name>
<dbReference type="GeneID" id="956086"/>
<protein>
    <submittedName>
        <fullName evidence="1">Uncharacterized protein</fullName>
    </submittedName>
</protein>
<dbReference type="KEGG" id="vg:956086"/>
<reference evidence="1 2" key="1">
    <citation type="journal article" date="2003" name="Virology">
        <title>The complete sequence of marine bacteriophage VpV262 infecting vibrio parahaemolyticus indicates that an ancestral component of a T7 viral supergroup is widespread in the marine environment.</title>
        <authorList>
            <person name="Hardies S.C."/>
            <person name="Comeau A.M."/>
            <person name="Serwer P."/>
            <person name="Suttle C.A."/>
        </authorList>
    </citation>
    <scope>NUCLEOTIDE SEQUENCE</scope>
</reference>